<evidence type="ECO:0000313" key="2">
    <source>
        <dbReference type="EMBL" id="KXH36768.1"/>
    </source>
</evidence>
<protein>
    <submittedName>
        <fullName evidence="2">Uncharacterized protein</fullName>
    </submittedName>
</protein>
<feature type="region of interest" description="Disordered" evidence="1">
    <location>
        <begin position="158"/>
        <end position="190"/>
    </location>
</feature>
<dbReference type="EMBL" id="JFFI01002347">
    <property type="protein sequence ID" value="KXH36768.1"/>
    <property type="molecule type" value="Genomic_DNA"/>
</dbReference>
<reference evidence="2 3" key="1">
    <citation type="submission" date="2014-02" db="EMBL/GenBank/DDBJ databases">
        <title>The genome sequence of Colletotrichum salicis CBS 607.94.</title>
        <authorList>
            <person name="Baroncelli R."/>
            <person name="Thon M.R."/>
        </authorList>
    </citation>
    <scope>NUCLEOTIDE SEQUENCE [LARGE SCALE GENOMIC DNA]</scope>
    <source>
        <strain evidence="2 3">CBS 607.94</strain>
    </source>
</reference>
<feature type="compositionally biased region" description="Polar residues" evidence="1">
    <location>
        <begin position="180"/>
        <end position="190"/>
    </location>
</feature>
<accession>A0A135SLH3</accession>
<dbReference type="AlphaFoldDB" id="A0A135SLH3"/>
<gene>
    <name evidence="2" type="ORF">CSAL01_09377</name>
</gene>
<organism evidence="2 3">
    <name type="scientific">Colletotrichum salicis</name>
    <dbReference type="NCBI Taxonomy" id="1209931"/>
    <lineage>
        <taxon>Eukaryota</taxon>
        <taxon>Fungi</taxon>
        <taxon>Dikarya</taxon>
        <taxon>Ascomycota</taxon>
        <taxon>Pezizomycotina</taxon>
        <taxon>Sordariomycetes</taxon>
        <taxon>Hypocreomycetidae</taxon>
        <taxon>Glomerellales</taxon>
        <taxon>Glomerellaceae</taxon>
        <taxon>Colletotrichum</taxon>
        <taxon>Colletotrichum acutatum species complex</taxon>
    </lineage>
</organism>
<feature type="compositionally biased region" description="Low complexity" evidence="1">
    <location>
        <begin position="64"/>
        <end position="76"/>
    </location>
</feature>
<feature type="region of interest" description="Disordered" evidence="1">
    <location>
        <begin position="58"/>
        <end position="77"/>
    </location>
</feature>
<feature type="compositionally biased region" description="Low complexity" evidence="1">
    <location>
        <begin position="220"/>
        <end position="232"/>
    </location>
</feature>
<comment type="caution">
    <text evidence="2">The sequence shown here is derived from an EMBL/GenBank/DDBJ whole genome shotgun (WGS) entry which is preliminary data.</text>
</comment>
<feature type="region of interest" description="Disordered" evidence="1">
    <location>
        <begin position="205"/>
        <end position="268"/>
    </location>
</feature>
<keyword evidence="3" id="KW-1185">Reference proteome</keyword>
<name>A0A135SLH3_9PEZI</name>
<dbReference type="Proteomes" id="UP000070121">
    <property type="component" value="Unassembled WGS sequence"/>
</dbReference>
<proteinExistence type="predicted"/>
<sequence>MSFTVRSRKTQKATSDRQAGWSAYKNLSWAALASSPLSSSFPTLLLVILDNHKDFFDRGRRRSSQQQSSRTKTSRGLEPSFPVWRLPNSIHVLCKPNRWPIEQYPSDTPRPFLAQGYQYDNLVYCSRCRKCRVPDDFEQDPPGYFTSRSCVQCNSIEKKPEENGKSKEKKASKRKAPAEQASSSRAPNPYQQAFVHVQSSLGFMSNQEHFGLPPPPSPHSGPTTGPSQQTTGHAQSTPILPANIGFMSTQHSIGPSQAPTGYSEQSTCPPLKCFAGYG</sequence>
<evidence type="ECO:0000256" key="1">
    <source>
        <dbReference type="SAM" id="MobiDB-lite"/>
    </source>
</evidence>
<evidence type="ECO:0000313" key="3">
    <source>
        <dbReference type="Proteomes" id="UP000070121"/>
    </source>
</evidence>
<feature type="compositionally biased region" description="Polar residues" evidence="1">
    <location>
        <begin position="246"/>
        <end position="268"/>
    </location>
</feature>